<gene>
    <name evidence="2" type="ORF">BpHYR1_007249</name>
</gene>
<keyword evidence="3" id="KW-1185">Reference proteome</keyword>
<reference evidence="2 3" key="1">
    <citation type="journal article" date="2018" name="Sci. Rep.">
        <title>Genomic signatures of local adaptation to the degree of environmental predictability in rotifers.</title>
        <authorList>
            <person name="Franch-Gras L."/>
            <person name="Hahn C."/>
            <person name="Garcia-Roger E.M."/>
            <person name="Carmona M.J."/>
            <person name="Serra M."/>
            <person name="Gomez A."/>
        </authorList>
    </citation>
    <scope>NUCLEOTIDE SEQUENCE [LARGE SCALE GENOMIC DNA]</scope>
    <source>
        <strain evidence="2">HYR1</strain>
    </source>
</reference>
<comment type="caution">
    <text evidence="2">The sequence shown here is derived from an EMBL/GenBank/DDBJ whole genome shotgun (WGS) entry which is preliminary data.</text>
</comment>
<protein>
    <submittedName>
        <fullName evidence="2">Uncharacterized protein</fullName>
    </submittedName>
</protein>
<dbReference type="EMBL" id="REGN01000147">
    <property type="protein sequence ID" value="RNA44133.1"/>
    <property type="molecule type" value="Genomic_DNA"/>
</dbReference>
<evidence type="ECO:0000313" key="3">
    <source>
        <dbReference type="Proteomes" id="UP000276133"/>
    </source>
</evidence>
<evidence type="ECO:0000313" key="2">
    <source>
        <dbReference type="EMBL" id="RNA44133.1"/>
    </source>
</evidence>
<dbReference type="OrthoDB" id="10444975at2759"/>
<feature type="region of interest" description="Disordered" evidence="1">
    <location>
        <begin position="221"/>
        <end position="254"/>
    </location>
</feature>
<dbReference type="AlphaFoldDB" id="A0A3M7T7U5"/>
<name>A0A3M7T7U5_BRAPC</name>
<accession>A0A3M7T7U5</accession>
<evidence type="ECO:0000256" key="1">
    <source>
        <dbReference type="SAM" id="MobiDB-lite"/>
    </source>
</evidence>
<feature type="compositionally biased region" description="Low complexity" evidence="1">
    <location>
        <begin position="233"/>
        <end position="252"/>
    </location>
</feature>
<dbReference type="Proteomes" id="UP000276133">
    <property type="component" value="Unassembled WGS sequence"/>
</dbReference>
<proteinExistence type="predicted"/>
<organism evidence="2 3">
    <name type="scientific">Brachionus plicatilis</name>
    <name type="common">Marine rotifer</name>
    <name type="synonym">Brachionus muelleri</name>
    <dbReference type="NCBI Taxonomy" id="10195"/>
    <lineage>
        <taxon>Eukaryota</taxon>
        <taxon>Metazoa</taxon>
        <taxon>Spiralia</taxon>
        <taxon>Gnathifera</taxon>
        <taxon>Rotifera</taxon>
        <taxon>Eurotatoria</taxon>
        <taxon>Monogononta</taxon>
        <taxon>Pseudotrocha</taxon>
        <taxon>Ploima</taxon>
        <taxon>Brachionidae</taxon>
        <taxon>Brachionus</taxon>
    </lineage>
</organism>
<sequence length="301" mass="33679">MSESTTPKISRDLERIRNAERLARALRPYLSEPFEPQCLSTPATARGRNKDKRICQLNAAYRYCLALEQKVHELYGKENSVPEQFRLVHSTIASNRSEFTPQLDDDIFQTPVQKNSLSNDEPVSSSVCSSANIDAPVPTKRPSILSTISPICGPQDHFIDDSTEIDFAVKKRRVEEKVSFGQVSGSKSAEPDQLNNLEFRKHYFLRSTAIRIKNALSGVSGESEKCARRTNSRKTNSSTHSSSRSSSVTTTSPEIRDEALDVSSLQNIDHAQLLKVDLPPEQLNNLYNLATNDTNSNFNFD</sequence>